<gene>
    <name evidence="1" type="ORF">M9H77_14724</name>
</gene>
<dbReference type="Proteomes" id="UP001060085">
    <property type="component" value="Linkage Group LG03"/>
</dbReference>
<organism evidence="1 2">
    <name type="scientific">Catharanthus roseus</name>
    <name type="common">Madagascar periwinkle</name>
    <name type="synonym">Vinca rosea</name>
    <dbReference type="NCBI Taxonomy" id="4058"/>
    <lineage>
        <taxon>Eukaryota</taxon>
        <taxon>Viridiplantae</taxon>
        <taxon>Streptophyta</taxon>
        <taxon>Embryophyta</taxon>
        <taxon>Tracheophyta</taxon>
        <taxon>Spermatophyta</taxon>
        <taxon>Magnoliopsida</taxon>
        <taxon>eudicotyledons</taxon>
        <taxon>Gunneridae</taxon>
        <taxon>Pentapetalae</taxon>
        <taxon>asterids</taxon>
        <taxon>lamiids</taxon>
        <taxon>Gentianales</taxon>
        <taxon>Apocynaceae</taxon>
        <taxon>Rauvolfioideae</taxon>
        <taxon>Vinceae</taxon>
        <taxon>Catharanthinae</taxon>
        <taxon>Catharanthus</taxon>
    </lineage>
</organism>
<proteinExistence type="predicted"/>
<evidence type="ECO:0000313" key="1">
    <source>
        <dbReference type="EMBL" id="KAI5674360.1"/>
    </source>
</evidence>
<reference evidence="2" key="1">
    <citation type="journal article" date="2023" name="Nat. Plants">
        <title>Single-cell RNA sequencing provides a high-resolution roadmap for understanding the multicellular compartmentation of specialized metabolism.</title>
        <authorList>
            <person name="Sun S."/>
            <person name="Shen X."/>
            <person name="Li Y."/>
            <person name="Li Y."/>
            <person name="Wang S."/>
            <person name="Li R."/>
            <person name="Zhang H."/>
            <person name="Shen G."/>
            <person name="Guo B."/>
            <person name="Wei J."/>
            <person name="Xu J."/>
            <person name="St-Pierre B."/>
            <person name="Chen S."/>
            <person name="Sun C."/>
        </authorList>
    </citation>
    <scope>NUCLEOTIDE SEQUENCE [LARGE SCALE GENOMIC DNA]</scope>
</reference>
<protein>
    <submittedName>
        <fullName evidence="1">Uncharacterized protein</fullName>
    </submittedName>
</protein>
<evidence type="ECO:0000313" key="2">
    <source>
        <dbReference type="Proteomes" id="UP001060085"/>
    </source>
</evidence>
<sequence>MDSVFFLNEGDRSTFLQTMMQAFGSTYIILWSYESNQPFNCLQYKDGFCQQIIGSDQPSSSSGSLAQITFLEYQQLPIIIGSLDSGHVPGYALVNNIPYLELKNHHLLERAYSETQRHFYQAAGIKTAVFMGCNAGEIEIGFSEESQLVNIEMEMRRWFPDDFSRSSQLLPTTREQLLPHPTSDQNRPASSSSSLRSLSYESPPPEQYPPLPPPFLNIDPVPSDQINPQTQDRHQIPPMAALMRPSPSLFQTTTTTTNPHQQAIEVLSQIRSPQIPSIESEDDAMTKAILAVICSDPSNSPNSSKLPPKSSAFKWYGSGLAAAGTVPGRYRRQNMLKRSIALLRNLNAMRSCSATQEQQLQSSRSSSTQLHHMISERRRRERLNESFQALRSLLPPGTKKDKASVLSSTTEYLSSLITQVGELSRRNQILEAELLPEKSSSAAAAATVSSDQIRAVDHDEVRITQLSESTSTARLFDLHVITRRRRAGGENIISINMNLVIRLLELLKGDQTVNLLSIEANTTSIEESTSVNQIVFRLKIEGEWDESAFQEAVRRVVNDQDQ</sequence>
<keyword evidence="2" id="KW-1185">Reference proteome</keyword>
<accession>A0ACC0BNV2</accession>
<name>A0ACC0BNV2_CATRO</name>
<dbReference type="EMBL" id="CM044703">
    <property type="protein sequence ID" value="KAI5674360.1"/>
    <property type="molecule type" value="Genomic_DNA"/>
</dbReference>
<comment type="caution">
    <text evidence="1">The sequence shown here is derived from an EMBL/GenBank/DDBJ whole genome shotgun (WGS) entry which is preliminary data.</text>
</comment>